<evidence type="ECO:0000256" key="1">
    <source>
        <dbReference type="ARBA" id="ARBA00008791"/>
    </source>
</evidence>
<comment type="similarity">
    <text evidence="1">Belongs to the universal stress protein A family.</text>
</comment>
<dbReference type="AlphaFoldDB" id="A0A8J3G6W1"/>
<dbReference type="InterPro" id="IPR006016">
    <property type="entry name" value="UspA"/>
</dbReference>
<evidence type="ECO:0000313" key="3">
    <source>
        <dbReference type="EMBL" id="GHB49559.1"/>
    </source>
</evidence>
<accession>A0A8J3G6W1</accession>
<sequence>MKIQTTMKTILVPYDFSKEANFALDFAVGLAKKTQNKLELLHVIELPTPTSFSSFGEAGAMSNETANIFMIELIEKRKKQMNELEEEFKDAGFTFETKMIFGNPFAGISKEIVDVDADIVVMGSKGSSGLEEILIGSNTEKVVRHAACPVITIKSEISPSDVKKIVFASDFNEVPASVAQRLKNSIDVIDGELHLVKINTPSMFEHSRVSFQKMKTFVDEFGFSPQSMEIYNSTSEEEGILDYADDIQADMIAMATTGRTGFLHLLTGSIAEDVVNAAKRPVWTMKAKK</sequence>
<protein>
    <submittedName>
        <fullName evidence="3">Universal stress protein UspA</fullName>
    </submittedName>
</protein>
<dbReference type="CDD" id="cd00293">
    <property type="entry name" value="USP-like"/>
    <property type="match status" value="1"/>
</dbReference>
<evidence type="ECO:0000259" key="2">
    <source>
        <dbReference type="Pfam" id="PF00582"/>
    </source>
</evidence>
<feature type="domain" description="UspA" evidence="2">
    <location>
        <begin position="7"/>
        <end position="154"/>
    </location>
</feature>
<dbReference type="Gene3D" id="3.40.50.620">
    <property type="entry name" value="HUPs"/>
    <property type="match status" value="2"/>
</dbReference>
<keyword evidence="4" id="KW-1185">Reference proteome</keyword>
<dbReference type="InterPro" id="IPR014729">
    <property type="entry name" value="Rossmann-like_a/b/a_fold"/>
</dbReference>
<organism evidence="3 4">
    <name type="scientific">Mongoliitalea lutea</name>
    <dbReference type="NCBI Taxonomy" id="849756"/>
    <lineage>
        <taxon>Bacteria</taxon>
        <taxon>Pseudomonadati</taxon>
        <taxon>Bacteroidota</taxon>
        <taxon>Cytophagia</taxon>
        <taxon>Cytophagales</taxon>
        <taxon>Cyclobacteriaceae</taxon>
        <taxon>Mongoliitalea</taxon>
    </lineage>
</organism>
<dbReference type="PRINTS" id="PR01438">
    <property type="entry name" value="UNVRSLSTRESS"/>
</dbReference>
<reference evidence="3" key="2">
    <citation type="submission" date="2020-09" db="EMBL/GenBank/DDBJ databases">
        <authorList>
            <person name="Sun Q."/>
            <person name="Kim S."/>
        </authorList>
    </citation>
    <scope>NUCLEOTIDE SEQUENCE</scope>
    <source>
        <strain evidence="3">KCTC 23224</strain>
    </source>
</reference>
<dbReference type="PANTHER" id="PTHR46268">
    <property type="entry name" value="STRESS RESPONSE PROTEIN NHAX"/>
    <property type="match status" value="1"/>
</dbReference>
<evidence type="ECO:0000313" key="4">
    <source>
        <dbReference type="Proteomes" id="UP000642809"/>
    </source>
</evidence>
<dbReference type="EMBL" id="BMYF01000024">
    <property type="protein sequence ID" value="GHB49559.1"/>
    <property type="molecule type" value="Genomic_DNA"/>
</dbReference>
<feature type="domain" description="UspA" evidence="2">
    <location>
        <begin position="235"/>
        <end position="284"/>
    </location>
</feature>
<dbReference type="PANTHER" id="PTHR46268:SF6">
    <property type="entry name" value="UNIVERSAL STRESS PROTEIN UP12"/>
    <property type="match status" value="1"/>
</dbReference>
<dbReference type="Pfam" id="PF00582">
    <property type="entry name" value="Usp"/>
    <property type="match status" value="2"/>
</dbReference>
<dbReference type="SUPFAM" id="SSF52402">
    <property type="entry name" value="Adenine nucleotide alpha hydrolases-like"/>
    <property type="match status" value="2"/>
</dbReference>
<comment type="caution">
    <text evidence="3">The sequence shown here is derived from an EMBL/GenBank/DDBJ whole genome shotgun (WGS) entry which is preliminary data.</text>
</comment>
<reference evidence="3" key="1">
    <citation type="journal article" date="2014" name="Int. J. Syst. Evol. Microbiol.">
        <title>Complete genome sequence of Corynebacterium casei LMG S-19264T (=DSM 44701T), isolated from a smear-ripened cheese.</title>
        <authorList>
            <consortium name="US DOE Joint Genome Institute (JGI-PGF)"/>
            <person name="Walter F."/>
            <person name="Albersmeier A."/>
            <person name="Kalinowski J."/>
            <person name="Ruckert C."/>
        </authorList>
    </citation>
    <scope>NUCLEOTIDE SEQUENCE</scope>
    <source>
        <strain evidence="3">KCTC 23224</strain>
    </source>
</reference>
<gene>
    <name evidence="3" type="primary">uspA</name>
    <name evidence="3" type="ORF">GCM10008106_32860</name>
</gene>
<proteinExistence type="inferred from homology"/>
<name>A0A8J3G6W1_9BACT</name>
<dbReference type="InterPro" id="IPR006015">
    <property type="entry name" value="Universal_stress_UspA"/>
</dbReference>
<dbReference type="Proteomes" id="UP000642809">
    <property type="component" value="Unassembled WGS sequence"/>
</dbReference>